<evidence type="ECO:0008006" key="3">
    <source>
        <dbReference type="Google" id="ProtNLM"/>
    </source>
</evidence>
<dbReference type="eggNOG" id="COG3862">
    <property type="taxonomic scope" value="Bacteria"/>
</dbReference>
<keyword evidence="2" id="KW-1185">Reference proteome</keyword>
<dbReference type="HOGENOM" id="CLU_148086_0_0_0"/>
<dbReference type="Proteomes" id="UP000030661">
    <property type="component" value="Unassembled WGS sequence"/>
</dbReference>
<evidence type="ECO:0000313" key="2">
    <source>
        <dbReference type="Proteomes" id="UP000030661"/>
    </source>
</evidence>
<dbReference type="Gene3D" id="3.10.530.10">
    <property type="entry name" value="CPE0013-like"/>
    <property type="match status" value="1"/>
</dbReference>
<dbReference type="Pfam" id="PF07892">
    <property type="entry name" value="DUF1667"/>
    <property type="match status" value="1"/>
</dbReference>
<name>A0A081BYU1_VECG1</name>
<dbReference type="PANTHER" id="PTHR39450">
    <property type="entry name" value="MOLYBDOPTERIN OXIDOREDUCTASE, 4FE-4S CLUSTER-BINDING SUBUNIT"/>
    <property type="match status" value="1"/>
</dbReference>
<dbReference type="STRING" id="1499967.U27_04463"/>
<dbReference type="InterPro" id="IPR012460">
    <property type="entry name" value="DUF1667"/>
</dbReference>
<dbReference type="PANTHER" id="PTHR39450:SF1">
    <property type="entry name" value="DUF1667 DOMAIN-CONTAINING PROTEIN"/>
    <property type="match status" value="1"/>
</dbReference>
<protein>
    <recommendedName>
        <fullName evidence="3">Zinc finger protein</fullName>
    </recommendedName>
</protein>
<proteinExistence type="predicted"/>
<evidence type="ECO:0000313" key="1">
    <source>
        <dbReference type="EMBL" id="GAK57496.1"/>
    </source>
</evidence>
<gene>
    <name evidence="1" type="ORF">U27_04463</name>
</gene>
<sequence length="127" mass="14321">MAVELKEMVCITCPLGCRLELEIENGDIKAVYHHSCKRGIEYARQEYYDPRRMVTATASIEHGVMKRIPVRTSEPIPIKHINALLNAIYRLQLEAPLQIGTPVIRNFAGTGIDVITTRNLETIEEGC</sequence>
<accession>A0A081BYU1</accession>
<dbReference type="EMBL" id="DF820466">
    <property type="protein sequence ID" value="GAK57496.1"/>
    <property type="molecule type" value="Genomic_DNA"/>
</dbReference>
<dbReference type="InterPro" id="IPR036593">
    <property type="entry name" value="CPE0013-like_sf"/>
</dbReference>
<organism evidence="1">
    <name type="scientific">Vecturithrix granuli</name>
    <dbReference type="NCBI Taxonomy" id="1499967"/>
    <lineage>
        <taxon>Bacteria</taxon>
        <taxon>Candidatus Moduliflexota</taxon>
        <taxon>Candidatus Vecturitrichia</taxon>
        <taxon>Candidatus Vecturitrichales</taxon>
        <taxon>Candidatus Vecturitrichaceae</taxon>
        <taxon>Candidatus Vecturithrix</taxon>
    </lineage>
</organism>
<reference evidence="1" key="1">
    <citation type="journal article" date="2015" name="PeerJ">
        <title>First genomic representation of candidate bacterial phylum KSB3 points to enhanced environmental sensing as a trigger of wastewater bulking.</title>
        <authorList>
            <person name="Sekiguchi Y."/>
            <person name="Ohashi A."/>
            <person name="Parks D.H."/>
            <person name="Yamauchi T."/>
            <person name="Tyson G.W."/>
            <person name="Hugenholtz P."/>
        </authorList>
    </citation>
    <scope>NUCLEOTIDE SEQUENCE [LARGE SCALE GENOMIC DNA]</scope>
</reference>
<dbReference type="AlphaFoldDB" id="A0A081BYU1"/>
<dbReference type="SUPFAM" id="SSF160148">
    <property type="entry name" value="CPE0013-like"/>
    <property type="match status" value="1"/>
</dbReference>